<reference evidence="10 12" key="1">
    <citation type="journal article" date="2019" name="Nat. Microbiol.">
        <title>Expanding anaerobic alkane metabolism in the domain of Archaea.</title>
        <authorList>
            <person name="Wang Y."/>
            <person name="Wegener G."/>
            <person name="Hou J."/>
            <person name="Wang F."/>
            <person name="Xiao X."/>
        </authorList>
    </citation>
    <scope>NUCLEOTIDE SEQUENCE [LARGE SCALE GENOMIC DNA]</scope>
    <source>
        <strain evidence="10">WYZ-LMO11</strain>
    </source>
</reference>
<feature type="transmembrane region" description="Helical" evidence="8">
    <location>
        <begin position="262"/>
        <end position="294"/>
    </location>
</feature>
<feature type="transmembrane region" description="Helical" evidence="8">
    <location>
        <begin position="332"/>
        <end position="353"/>
    </location>
</feature>
<evidence type="ECO:0000256" key="2">
    <source>
        <dbReference type="ARBA" id="ARBA00007935"/>
    </source>
</evidence>
<feature type="transmembrane region" description="Helical" evidence="8">
    <location>
        <begin position="146"/>
        <end position="168"/>
    </location>
</feature>
<dbReference type="EMBL" id="QNVI01000053">
    <property type="protein sequence ID" value="TDA38357.1"/>
    <property type="molecule type" value="Genomic_DNA"/>
</dbReference>
<feature type="transmembrane region" description="Helical" evidence="8">
    <location>
        <begin position="114"/>
        <end position="134"/>
    </location>
</feature>
<evidence type="ECO:0000313" key="12">
    <source>
        <dbReference type="Proteomes" id="UP000317265"/>
    </source>
</evidence>
<accession>A0A523BBN6</accession>
<gene>
    <name evidence="10" type="ORF">DSO09_04605</name>
    <name evidence="9" type="ORF">EF809_00670</name>
</gene>
<keyword evidence="5 8" id="KW-0812">Transmembrane</keyword>
<dbReference type="PANTHER" id="PTHR30472:SF25">
    <property type="entry name" value="ABC TRANSPORTER PERMEASE PROTEIN MJ0876-RELATED"/>
    <property type="match status" value="1"/>
</dbReference>
<dbReference type="Proteomes" id="UP000316080">
    <property type="component" value="Unassembled WGS sequence"/>
</dbReference>
<evidence type="ECO:0000313" key="9">
    <source>
        <dbReference type="EMBL" id="RZN57603.1"/>
    </source>
</evidence>
<dbReference type="InterPro" id="IPR000522">
    <property type="entry name" value="ABC_transptr_permease_BtuC"/>
</dbReference>
<dbReference type="PANTHER" id="PTHR30472">
    <property type="entry name" value="FERRIC ENTEROBACTIN TRANSPORT SYSTEM PERMEASE PROTEIN"/>
    <property type="match status" value="1"/>
</dbReference>
<keyword evidence="4" id="KW-1003">Cell membrane</keyword>
<feature type="transmembrane region" description="Helical" evidence="8">
    <location>
        <begin position="81"/>
        <end position="102"/>
    </location>
</feature>
<dbReference type="GO" id="GO:0033214">
    <property type="term" value="P:siderophore-iron import into cell"/>
    <property type="evidence" value="ECO:0007669"/>
    <property type="project" value="TreeGrafter"/>
</dbReference>
<sequence length="361" mass="39273">MNIKEYGTIQADGEIVKYKITIFSFLILLIFLIGISISIGSVKMDIIDVYKIIIAKSFPFLNINNNEVLEYIVWNLRMPRVLGAIIIGAILASSGVVCQSILRNPLASPFTIGLSSAAAFGASIAIILGAGIAYGSYTFLITNEIFIITNAFILCLICSIVISIIARIKGTNPTVIVLTGIAIGYFFSAFTSILQYTSQAEALKAVIVWLLGDLGLLNWEKLIWISSGLIGIIIFIHMGWRLNAFNMGEEIASSLGINIKKIRAICIIVIGFMIAVTISFVGVIGFICLVSPHIARIIIGNDNRKLIITSSLIGSNLLLLSDTIARTIFSPLILPVGAITSLIGGPFFVYLLIKSRRMYWS</sequence>
<dbReference type="Pfam" id="PF01032">
    <property type="entry name" value="FecCD"/>
    <property type="match status" value="1"/>
</dbReference>
<dbReference type="GO" id="GO:0022857">
    <property type="term" value="F:transmembrane transporter activity"/>
    <property type="evidence" value="ECO:0007669"/>
    <property type="project" value="InterPro"/>
</dbReference>
<dbReference type="EMBL" id="RXIH01000004">
    <property type="protein sequence ID" value="RZN57603.1"/>
    <property type="molecule type" value="Genomic_DNA"/>
</dbReference>
<evidence type="ECO:0000256" key="3">
    <source>
        <dbReference type="ARBA" id="ARBA00022448"/>
    </source>
</evidence>
<reference evidence="9 11" key="2">
    <citation type="journal article" date="2019" name="Nat. Microbiol.">
        <title>Wide diversity of methane and short-chain alkane metabolisms in uncultured archaea.</title>
        <authorList>
            <person name="Borrel G."/>
            <person name="Adam P.S."/>
            <person name="McKay L.J."/>
            <person name="Chen L.X."/>
            <person name="Sierra-Garcia I.N."/>
            <person name="Sieber C.M."/>
            <person name="Letourneur Q."/>
            <person name="Ghozlane A."/>
            <person name="Andersen G.L."/>
            <person name="Li W.J."/>
            <person name="Hallam S.J."/>
            <person name="Muyzer G."/>
            <person name="de Oliveira V.M."/>
            <person name="Inskeep W.P."/>
            <person name="Banfield J.F."/>
            <person name="Gribaldo S."/>
        </authorList>
    </citation>
    <scope>NUCLEOTIDE SEQUENCE [LARGE SCALE GENOMIC DNA]</scope>
    <source>
        <strain evidence="9">Verst-YHS</strain>
    </source>
</reference>
<dbReference type="SUPFAM" id="SSF81345">
    <property type="entry name" value="ABC transporter involved in vitamin B12 uptake, BtuC"/>
    <property type="match status" value="1"/>
</dbReference>
<evidence type="ECO:0000256" key="6">
    <source>
        <dbReference type="ARBA" id="ARBA00022989"/>
    </source>
</evidence>
<dbReference type="Proteomes" id="UP000317265">
    <property type="component" value="Unassembled WGS sequence"/>
</dbReference>
<dbReference type="InterPro" id="IPR037294">
    <property type="entry name" value="ABC_BtuC-like"/>
</dbReference>
<evidence type="ECO:0000256" key="5">
    <source>
        <dbReference type="ARBA" id="ARBA00022692"/>
    </source>
</evidence>
<feature type="transmembrane region" description="Helical" evidence="8">
    <location>
        <begin position="174"/>
        <end position="194"/>
    </location>
</feature>
<feature type="transmembrane region" description="Helical" evidence="8">
    <location>
        <begin position="222"/>
        <end position="242"/>
    </location>
</feature>
<protein>
    <submittedName>
        <fullName evidence="10">Iron ABC transporter permease</fullName>
    </submittedName>
</protein>
<name>A0A523BBN6_9CREN</name>
<comment type="subcellular location">
    <subcellularLocation>
        <location evidence="1">Cell membrane</location>
        <topology evidence="1">Multi-pass membrane protein</topology>
    </subcellularLocation>
</comment>
<dbReference type="CDD" id="cd06550">
    <property type="entry name" value="TM_ABC_iron-siderophores_like"/>
    <property type="match status" value="1"/>
</dbReference>
<keyword evidence="6 8" id="KW-1133">Transmembrane helix</keyword>
<dbReference type="GO" id="GO:0005886">
    <property type="term" value="C:plasma membrane"/>
    <property type="evidence" value="ECO:0007669"/>
    <property type="project" value="UniProtKB-SubCell"/>
</dbReference>
<keyword evidence="7 8" id="KW-0472">Membrane</keyword>
<keyword evidence="3" id="KW-0813">Transport</keyword>
<dbReference type="Gene3D" id="1.10.3470.10">
    <property type="entry name" value="ABC transporter involved in vitamin B12 uptake, BtuC"/>
    <property type="match status" value="1"/>
</dbReference>
<proteinExistence type="inferred from homology"/>
<organism evidence="10 12">
    <name type="scientific">Thermoproteota archaeon</name>
    <dbReference type="NCBI Taxonomy" id="2056631"/>
    <lineage>
        <taxon>Archaea</taxon>
        <taxon>Thermoproteota</taxon>
    </lineage>
</organism>
<evidence type="ECO:0000256" key="8">
    <source>
        <dbReference type="SAM" id="Phobius"/>
    </source>
</evidence>
<dbReference type="FunFam" id="1.10.3470.10:FF:000001">
    <property type="entry name" value="Vitamin B12 ABC transporter permease BtuC"/>
    <property type="match status" value="1"/>
</dbReference>
<dbReference type="AlphaFoldDB" id="A0A523BBN6"/>
<feature type="transmembrane region" description="Helical" evidence="8">
    <location>
        <begin position="20"/>
        <end position="42"/>
    </location>
</feature>
<evidence type="ECO:0000256" key="4">
    <source>
        <dbReference type="ARBA" id="ARBA00022475"/>
    </source>
</evidence>
<comment type="similarity">
    <text evidence="2">Belongs to the binding-protein-dependent transport system permease family. FecCD subfamily.</text>
</comment>
<evidence type="ECO:0000256" key="1">
    <source>
        <dbReference type="ARBA" id="ARBA00004651"/>
    </source>
</evidence>
<evidence type="ECO:0000313" key="10">
    <source>
        <dbReference type="EMBL" id="TDA38357.1"/>
    </source>
</evidence>
<comment type="caution">
    <text evidence="10">The sequence shown here is derived from an EMBL/GenBank/DDBJ whole genome shotgun (WGS) entry which is preliminary data.</text>
</comment>
<evidence type="ECO:0000313" key="11">
    <source>
        <dbReference type="Proteomes" id="UP000316080"/>
    </source>
</evidence>
<evidence type="ECO:0000256" key="7">
    <source>
        <dbReference type="ARBA" id="ARBA00023136"/>
    </source>
</evidence>